<dbReference type="PROSITE" id="PS51118">
    <property type="entry name" value="HTH_HXLR"/>
    <property type="match status" value="1"/>
</dbReference>
<gene>
    <name evidence="5" type="ORF">DFR68_1228</name>
</gene>
<evidence type="ECO:0000256" key="1">
    <source>
        <dbReference type="ARBA" id="ARBA00023015"/>
    </source>
</evidence>
<feature type="domain" description="HTH hxlR-type" evidence="4">
    <location>
        <begin position="8"/>
        <end position="99"/>
    </location>
</feature>
<evidence type="ECO:0000313" key="5">
    <source>
        <dbReference type="EMBL" id="RDI43246.1"/>
    </source>
</evidence>
<dbReference type="GO" id="GO:0003677">
    <property type="term" value="F:DNA binding"/>
    <property type="evidence" value="ECO:0007669"/>
    <property type="project" value="UniProtKB-KW"/>
</dbReference>
<dbReference type="EMBL" id="QQAZ01000022">
    <property type="protein sequence ID" value="RDI43246.1"/>
    <property type="molecule type" value="Genomic_DNA"/>
</dbReference>
<dbReference type="PANTHER" id="PTHR33204:SF18">
    <property type="entry name" value="TRANSCRIPTIONAL REGULATORY PROTEIN"/>
    <property type="match status" value="1"/>
</dbReference>
<keyword evidence="6" id="KW-1185">Reference proteome</keyword>
<accession>A0A370GJ38</accession>
<dbReference type="AlphaFoldDB" id="A0A370GJ38"/>
<evidence type="ECO:0000313" key="6">
    <source>
        <dbReference type="Proteomes" id="UP000255355"/>
    </source>
</evidence>
<dbReference type="Pfam" id="PF01638">
    <property type="entry name" value="HxlR"/>
    <property type="match status" value="1"/>
</dbReference>
<dbReference type="Proteomes" id="UP000255355">
    <property type="component" value="Unassembled WGS sequence"/>
</dbReference>
<evidence type="ECO:0000259" key="4">
    <source>
        <dbReference type="PROSITE" id="PS51118"/>
    </source>
</evidence>
<dbReference type="RefSeq" id="WP_068027495.1">
    <property type="nucleotide sequence ID" value="NZ_QQAZ01000022.1"/>
</dbReference>
<dbReference type="InterPro" id="IPR002577">
    <property type="entry name" value="HTH_HxlR"/>
</dbReference>
<proteinExistence type="predicted"/>
<dbReference type="Gene3D" id="1.10.10.10">
    <property type="entry name" value="Winged helix-like DNA-binding domain superfamily/Winged helix DNA-binding domain"/>
    <property type="match status" value="1"/>
</dbReference>
<keyword evidence="1" id="KW-0805">Transcription regulation</keyword>
<name>A0A370GJ38_9NOCA</name>
<dbReference type="PANTHER" id="PTHR33204">
    <property type="entry name" value="TRANSCRIPTIONAL REGULATOR, MARR FAMILY"/>
    <property type="match status" value="1"/>
</dbReference>
<keyword evidence="3" id="KW-0804">Transcription</keyword>
<sequence length="222" mass="25106">MSGYGQFCAVARALQVLGERWTLLVVRELLLGASTFTDIRRGIPRIPRATLSARLRGLRAAGIVESADGEYRLTESGAALFPVMRELALWAAVADRASLSEDDLDTAALTWDIRRRVDTAALPERIVVLAIEFTDRAEHDRNFWLHLSRTGVDLCRDDTGAPVDLWLTAPTMALTRWWLGDLSWGRLLRHPEVHVHGDRTLQRQLPLWFRRYVFAPEAPIRG</sequence>
<keyword evidence="2" id="KW-0238">DNA-binding</keyword>
<comment type="caution">
    <text evidence="5">The sequence shown here is derived from an EMBL/GenBank/DDBJ whole genome shotgun (WGS) entry which is preliminary data.</text>
</comment>
<reference evidence="5 6" key="1">
    <citation type="submission" date="2018-07" db="EMBL/GenBank/DDBJ databases">
        <title>Genomic Encyclopedia of Type Strains, Phase IV (KMG-IV): sequencing the most valuable type-strain genomes for metagenomic binning, comparative biology and taxonomic classification.</title>
        <authorList>
            <person name="Goeker M."/>
        </authorList>
    </citation>
    <scope>NUCLEOTIDE SEQUENCE [LARGE SCALE GENOMIC DNA]</scope>
    <source>
        <strain evidence="5 6">DSM 44952</strain>
    </source>
</reference>
<organism evidence="5 6">
    <name type="scientific">Nocardia mexicana</name>
    <dbReference type="NCBI Taxonomy" id="279262"/>
    <lineage>
        <taxon>Bacteria</taxon>
        <taxon>Bacillati</taxon>
        <taxon>Actinomycetota</taxon>
        <taxon>Actinomycetes</taxon>
        <taxon>Mycobacteriales</taxon>
        <taxon>Nocardiaceae</taxon>
        <taxon>Nocardia</taxon>
    </lineage>
</organism>
<evidence type="ECO:0000256" key="3">
    <source>
        <dbReference type="ARBA" id="ARBA00023163"/>
    </source>
</evidence>
<dbReference type="InterPro" id="IPR036388">
    <property type="entry name" value="WH-like_DNA-bd_sf"/>
</dbReference>
<dbReference type="SUPFAM" id="SSF46785">
    <property type="entry name" value="Winged helix' DNA-binding domain"/>
    <property type="match status" value="1"/>
</dbReference>
<dbReference type="STRING" id="1210089.GCA_001613165_06112"/>
<dbReference type="InterPro" id="IPR036390">
    <property type="entry name" value="WH_DNA-bd_sf"/>
</dbReference>
<dbReference type="OrthoDB" id="9792527at2"/>
<protein>
    <submittedName>
        <fullName evidence="5">HxlR family transcriptional regulator</fullName>
    </submittedName>
</protein>
<evidence type="ECO:0000256" key="2">
    <source>
        <dbReference type="ARBA" id="ARBA00023125"/>
    </source>
</evidence>